<dbReference type="InterPro" id="IPR000473">
    <property type="entry name" value="Ribosomal_bL36"/>
</dbReference>
<evidence type="ECO:0000256" key="1">
    <source>
        <dbReference type="ARBA" id="ARBA00007645"/>
    </source>
</evidence>
<dbReference type="PANTHER" id="PTHR18804">
    <property type="entry name" value="RIBOSOMAL PROTEIN"/>
    <property type="match status" value="1"/>
</dbReference>
<dbReference type="GO" id="GO:0006412">
    <property type="term" value="P:translation"/>
    <property type="evidence" value="ECO:0007669"/>
    <property type="project" value="InterPro"/>
</dbReference>
<reference evidence="5" key="1">
    <citation type="submission" date="2023-03" db="EMBL/GenBank/DDBJ databases">
        <title>Mating type loci evolution in Malassezia.</title>
        <authorList>
            <person name="Coelho M.A."/>
        </authorList>
    </citation>
    <scope>NUCLEOTIDE SEQUENCE</scope>
    <source>
        <strain evidence="5">CBS 10434</strain>
    </source>
</reference>
<dbReference type="InterPro" id="IPR035977">
    <property type="entry name" value="Ribosomal_bL36_sp"/>
</dbReference>
<dbReference type="Proteomes" id="UP001220961">
    <property type="component" value="Chromosome 3"/>
</dbReference>
<accession>A0AAF0E741</accession>
<dbReference type="NCBIfam" id="TIGR01022">
    <property type="entry name" value="rpmJ_bact"/>
    <property type="match status" value="1"/>
</dbReference>
<gene>
    <name evidence="5" type="ORF">MCAP1_001776</name>
</gene>
<comment type="similarity">
    <text evidence="1 4">Belongs to the bacterial ribosomal protein bL36 family.</text>
</comment>
<dbReference type="EMBL" id="CP119910">
    <property type="protein sequence ID" value="WFD19544.1"/>
    <property type="molecule type" value="Genomic_DNA"/>
</dbReference>
<dbReference type="InterPro" id="IPR052010">
    <property type="entry name" value="Ribosomal_LSU_bL36"/>
</dbReference>
<evidence type="ECO:0000256" key="4">
    <source>
        <dbReference type="RuleBase" id="RU000570"/>
    </source>
</evidence>
<keyword evidence="3 4" id="KW-0687">Ribonucleoprotein</keyword>
<dbReference type="GO" id="GO:0005840">
    <property type="term" value="C:ribosome"/>
    <property type="evidence" value="ECO:0007669"/>
    <property type="project" value="UniProtKB-KW"/>
</dbReference>
<dbReference type="HAMAP" id="MF_00251">
    <property type="entry name" value="Ribosomal_bL36"/>
    <property type="match status" value="1"/>
</dbReference>
<dbReference type="PANTHER" id="PTHR18804:SF16">
    <property type="entry name" value="RIBOSOMAL PROTEIN"/>
    <property type="match status" value="1"/>
</dbReference>
<keyword evidence="6" id="KW-1185">Reference proteome</keyword>
<evidence type="ECO:0000313" key="5">
    <source>
        <dbReference type="EMBL" id="WFD19544.1"/>
    </source>
</evidence>
<evidence type="ECO:0000256" key="2">
    <source>
        <dbReference type="ARBA" id="ARBA00022980"/>
    </source>
</evidence>
<protein>
    <recommendedName>
        <fullName evidence="4">Ribosomal protein</fullName>
    </recommendedName>
</protein>
<dbReference type="SUPFAM" id="SSF57840">
    <property type="entry name" value="Ribosomal protein L36"/>
    <property type="match status" value="1"/>
</dbReference>
<proteinExistence type="inferred from homology"/>
<evidence type="ECO:0000313" key="6">
    <source>
        <dbReference type="Proteomes" id="UP001220961"/>
    </source>
</evidence>
<name>A0AAF0E741_9BASI</name>
<sequence length="82" mass="9104">MLLRTLAPALRQAAAPVRAMMPPMALPTSARTTVLPPMPAMARGMKVRSSVKKLCNYCAIVRRKGRLYVICSRNAKHKQQDL</sequence>
<dbReference type="AlphaFoldDB" id="A0AAF0E741"/>
<dbReference type="GO" id="GO:1990904">
    <property type="term" value="C:ribonucleoprotein complex"/>
    <property type="evidence" value="ECO:0007669"/>
    <property type="project" value="UniProtKB-KW"/>
</dbReference>
<organism evidence="5 6">
    <name type="scientific">Malassezia caprae</name>
    <dbReference type="NCBI Taxonomy" id="1381934"/>
    <lineage>
        <taxon>Eukaryota</taxon>
        <taxon>Fungi</taxon>
        <taxon>Dikarya</taxon>
        <taxon>Basidiomycota</taxon>
        <taxon>Ustilaginomycotina</taxon>
        <taxon>Malasseziomycetes</taxon>
        <taxon>Malasseziales</taxon>
        <taxon>Malasseziaceae</taxon>
        <taxon>Malassezia</taxon>
    </lineage>
</organism>
<dbReference type="Pfam" id="PF00444">
    <property type="entry name" value="Ribosomal_L36"/>
    <property type="match status" value="1"/>
</dbReference>
<keyword evidence="2 4" id="KW-0689">Ribosomal protein</keyword>
<evidence type="ECO:0000256" key="3">
    <source>
        <dbReference type="ARBA" id="ARBA00023274"/>
    </source>
</evidence>
<dbReference type="GO" id="GO:0003735">
    <property type="term" value="F:structural constituent of ribosome"/>
    <property type="evidence" value="ECO:0007669"/>
    <property type="project" value="InterPro"/>
</dbReference>